<feature type="signal peptide" evidence="1">
    <location>
        <begin position="1"/>
        <end position="17"/>
    </location>
</feature>
<name>A0A914Y962_9BILA</name>
<organism evidence="2 3">
    <name type="scientific">Panagrolaimus superbus</name>
    <dbReference type="NCBI Taxonomy" id="310955"/>
    <lineage>
        <taxon>Eukaryota</taxon>
        <taxon>Metazoa</taxon>
        <taxon>Ecdysozoa</taxon>
        <taxon>Nematoda</taxon>
        <taxon>Chromadorea</taxon>
        <taxon>Rhabditida</taxon>
        <taxon>Tylenchina</taxon>
        <taxon>Panagrolaimomorpha</taxon>
        <taxon>Panagrolaimoidea</taxon>
        <taxon>Panagrolaimidae</taxon>
        <taxon>Panagrolaimus</taxon>
    </lineage>
</organism>
<keyword evidence="2" id="KW-1185">Reference proteome</keyword>
<evidence type="ECO:0000313" key="2">
    <source>
        <dbReference type="Proteomes" id="UP000887577"/>
    </source>
</evidence>
<proteinExistence type="predicted"/>
<accession>A0A914Y962</accession>
<sequence length="110" mass="11961">MKLVIFIFGLVLLQALALPMQNGAEIEGLSRGEMKKIAVKAAKAKKAFLDLQDTLLQYDPQVLENLSDAIPTPSKKTMKSGNGSQKNGKQIHKKFIIDFFGKILGGLFGG</sequence>
<dbReference type="WBParaSite" id="PSU_v2.g16734.t1">
    <property type="protein sequence ID" value="PSU_v2.g16734.t1"/>
    <property type="gene ID" value="PSU_v2.g16734"/>
</dbReference>
<feature type="chain" id="PRO_5037966844" evidence="1">
    <location>
        <begin position="18"/>
        <end position="110"/>
    </location>
</feature>
<evidence type="ECO:0000256" key="1">
    <source>
        <dbReference type="SAM" id="SignalP"/>
    </source>
</evidence>
<protein>
    <submittedName>
        <fullName evidence="3">Uncharacterized protein</fullName>
    </submittedName>
</protein>
<evidence type="ECO:0000313" key="3">
    <source>
        <dbReference type="WBParaSite" id="PSU_v2.g16734.t1"/>
    </source>
</evidence>
<keyword evidence="1" id="KW-0732">Signal</keyword>
<reference evidence="3" key="1">
    <citation type="submission" date="2022-11" db="UniProtKB">
        <authorList>
            <consortium name="WormBaseParasite"/>
        </authorList>
    </citation>
    <scope>IDENTIFICATION</scope>
</reference>
<dbReference type="AlphaFoldDB" id="A0A914Y962"/>
<dbReference type="Proteomes" id="UP000887577">
    <property type="component" value="Unplaced"/>
</dbReference>